<reference evidence="1" key="2">
    <citation type="submission" date="2025-08" db="UniProtKB">
        <authorList>
            <consortium name="Ensembl"/>
        </authorList>
    </citation>
    <scope>IDENTIFICATION</scope>
</reference>
<reference evidence="1" key="1">
    <citation type="submission" date="2021-03" db="EMBL/GenBank/DDBJ databases">
        <authorList>
            <consortium name="Wellcome Sanger Institute Data Sharing"/>
        </authorList>
    </citation>
    <scope>NUCLEOTIDE SEQUENCE [LARGE SCALE GENOMIC DNA]</scope>
</reference>
<protein>
    <submittedName>
        <fullName evidence="1">Uncharacterized protein</fullName>
    </submittedName>
</protein>
<dbReference type="Proteomes" id="UP000472275">
    <property type="component" value="Chromosome 1"/>
</dbReference>
<evidence type="ECO:0000313" key="1">
    <source>
        <dbReference type="Ensembl" id="ENSACCP00020000354.1"/>
    </source>
</evidence>
<evidence type="ECO:0000313" key="2">
    <source>
        <dbReference type="Proteomes" id="UP000472275"/>
    </source>
</evidence>
<dbReference type="AlphaFoldDB" id="A0A663DKG3"/>
<accession>A0A663DKG3</accession>
<dbReference type="InParanoid" id="A0A663DKG3"/>
<name>A0A663DKG3_AQUCH</name>
<proteinExistence type="predicted"/>
<organism evidence="1 2">
    <name type="scientific">Aquila chrysaetos chrysaetos</name>
    <dbReference type="NCBI Taxonomy" id="223781"/>
    <lineage>
        <taxon>Eukaryota</taxon>
        <taxon>Metazoa</taxon>
        <taxon>Chordata</taxon>
        <taxon>Craniata</taxon>
        <taxon>Vertebrata</taxon>
        <taxon>Euteleostomi</taxon>
        <taxon>Archelosauria</taxon>
        <taxon>Archosauria</taxon>
        <taxon>Dinosauria</taxon>
        <taxon>Saurischia</taxon>
        <taxon>Theropoda</taxon>
        <taxon>Coelurosauria</taxon>
        <taxon>Aves</taxon>
        <taxon>Neognathae</taxon>
        <taxon>Neoaves</taxon>
        <taxon>Telluraves</taxon>
        <taxon>Accipitrimorphae</taxon>
        <taxon>Accipitriformes</taxon>
        <taxon>Accipitridae</taxon>
        <taxon>Accipitrinae</taxon>
        <taxon>Aquila</taxon>
    </lineage>
</organism>
<dbReference type="Ensembl" id="ENSACCT00020000360.1">
    <property type="protein sequence ID" value="ENSACCP00020000354.1"/>
    <property type="gene ID" value="ENSACCG00020000217.1"/>
</dbReference>
<sequence>MTCVFLPIALSMPPSLDRDPNCLASLPSNSTLLAPLSQHRSSQVTMCSPGWRLKSFRMSRNSLRDRERVIISGSASSSCSRDDPGSSSSLTERTDFFVCFFFCTGATDTGTGWFSGLAAVSVTAVGVAALPVAGVGVATVPVAGAGVATVPAAGAGVATVPAAGAGVATVPAAGAGVATVPAAGAGVATVPAAGAGHIRTYKTPPCKQINQHCD</sequence>
<reference evidence="1" key="3">
    <citation type="submission" date="2025-09" db="UniProtKB">
        <authorList>
            <consortium name="Ensembl"/>
        </authorList>
    </citation>
    <scope>IDENTIFICATION</scope>
</reference>
<keyword evidence="2" id="KW-1185">Reference proteome</keyword>